<reference evidence="4 5" key="1">
    <citation type="journal article" date="2023" name="Sci. Data">
        <title>Genome assembly of the Korean intertidal mud-creeper Batillaria attramentaria.</title>
        <authorList>
            <person name="Patra A.K."/>
            <person name="Ho P.T."/>
            <person name="Jun S."/>
            <person name="Lee S.J."/>
            <person name="Kim Y."/>
            <person name="Won Y.J."/>
        </authorList>
    </citation>
    <scope>NUCLEOTIDE SEQUENCE [LARGE SCALE GENOMIC DNA]</scope>
    <source>
        <strain evidence="4">Wonlab-2016</strain>
    </source>
</reference>
<feature type="transmembrane region" description="Helical" evidence="2">
    <location>
        <begin position="346"/>
        <end position="363"/>
    </location>
</feature>
<evidence type="ECO:0000256" key="3">
    <source>
        <dbReference type="SAM" id="SignalP"/>
    </source>
</evidence>
<feature type="region of interest" description="Disordered" evidence="1">
    <location>
        <begin position="207"/>
        <end position="227"/>
    </location>
</feature>
<evidence type="ECO:0000256" key="2">
    <source>
        <dbReference type="SAM" id="Phobius"/>
    </source>
</evidence>
<feature type="transmembrane region" description="Helical" evidence="2">
    <location>
        <begin position="238"/>
        <end position="258"/>
    </location>
</feature>
<feature type="signal peptide" evidence="3">
    <location>
        <begin position="1"/>
        <end position="21"/>
    </location>
</feature>
<name>A0ABD0LGZ6_9CAEN</name>
<feature type="chain" id="PRO_5044867092" description="Heparan-alpha-glucosaminide N-acetyltransferase" evidence="3">
    <location>
        <begin position="22"/>
        <end position="643"/>
    </location>
</feature>
<feature type="compositionally biased region" description="Gly residues" evidence="1">
    <location>
        <begin position="214"/>
        <end position="225"/>
    </location>
</feature>
<evidence type="ECO:0000256" key="1">
    <source>
        <dbReference type="SAM" id="MobiDB-lite"/>
    </source>
</evidence>
<keyword evidence="2" id="KW-0472">Membrane</keyword>
<keyword evidence="2" id="KW-1133">Transmembrane helix</keyword>
<feature type="transmembrane region" description="Helical" evidence="2">
    <location>
        <begin position="617"/>
        <end position="635"/>
    </location>
</feature>
<keyword evidence="5" id="KW-1185">Reference proteome</keyword>
<keyword evidence="2" id="KW-0812">Transmembrane</keyword>
<comment type="caution">
    <text evidence="4">The sequence shown here is derived from an EMBL/GenBank/DDBJ whole genome shotgun (WGS) entry which is preliminary data.</text>
</comment>
<dbReference type="PANTHER" id="PTHR31061">
    <property type="entry name" value="LD22376P"/>
    <property type="match status" value="1"/>
</dbReference>
<evidence type="ECO:0008006" key="6">
    <source>
        <dbReference type="Google" id="ProtNLM"/>
    </source>
</evidence>
<organism evidence="4 5">
    <name type="scientific">Batillaria attramentaria</name>
    <dbReference type="NCBI Taxonomy" id="370345"/>
    <lineage>
        <taxon>Eukaryota</taxon>
        <taxon>Metazoa</taxon>
        <taxon>Spiralia</taxon>
        <taxon>Lophotrochozoa</taxon>
        <taxon>Mollusca</taxon>
        <taxon>Gastropoda</taxon>
        <taxon>Caenogastropoda</taxon>
        <taxon>Sorbeoconcha</taxon>
        <taxon>Cerithioidea</taxon>
        <taxon>Batillariidae</taxon>
        <taxon>Batillaria</taxon>
    </lineage>
</organism>
<dbReference type="EMBL" id="JACVVK020000050">
    <property type="protein sequence ID" value="KAK7498610.1"/>
    <property type="molecule type" value="Genomic_DNA"/>
</dbReference>
<evidence type="ECO:0000313" key="4">
    <source>
        <dbReference type="EMBL" id="KAK7498610.1"/>
    </source>
</evidence>
<accession>A0ABD0LGZ6</accession>
<evidence type="ECO:0000313" key="5">
    <source>
        <dbReference type="Proteomes" id="UP001519460"/>
    </source>
</evidence>
<feature type="transmembrane region" description="Helical" evidence="2">
    <location>
        <begin position="308"/>
        <end position="325"/>
    </location>
</feature>
<feature type="transmembrane region" description="Helical" evidence="2">
    <location>
        <begin position="583"/>
        <end position="605"/>
    </location>
</feature>
<dbReference type="PANTHER" id="PTHR31061:SF24">
    <property type="entry name" value="LD22376P"/>
    <property type="match status" value="1"/>
</dbReference>
<dbReference type="AlphaFoldDB" id="A0ABD0LGZ6"/>
<feature type="transmembrane region" description="Helical" evidence="2">
    <location>
        <begin position="375"/>
        <end position="394"/>
    </location>
</feature>
<feature type="transmembrane region" description="Helical" evidence="2">
    <location>
        <begin position="547"/>
        <end position="571"/>
    </location>
</feature>
<protein>
    <recommendedName>
        <fullName evidence="6">Heparan-alpha-glucosaminide N-acetyltransferase</fullName>
    </recommendedName>
</protein>
<sequence length="643" mass="71080">MAASCKFCLFVYLFATGLLLAACGNQLTATRLEPAICNPDHVPKIKMDTAHLTVQNDQPSDTLVLRMQSSECYECDLVPVIKVQTNSCTILVDTRWPVRVDVLVDNSTTASPSCSEGNNTRLYQEGGEYFIYIQHNDPGDISCSRALMNTPPDSNIPIYVALGIAVWLAVVWLVAKKLYRQGYFHRILCFWSTESVMSDFGTPTSINPTEEAASGGGDSGSGGGGKVKKERLRSLDTFRGISLVIMIFVNYHGGYYWFFRHSKWNGLTVADLVFPCLSLTIMIFVNYGGGGYWQFTHSIWNGLTVADLVFPWFVYIMGTALILSFQAQLRRGIPKMTMFGKIIRRSIILFALGLLINSGGNSGGVDLDTFRIPGVLQRFAGTYLIVASIHLLFAKPFDASRYERWAAVRDIIDFWPEWIVQLSLVAVHTALTFGMPVPGCPTGYLGAGGLAEHGTHVNCTGGAAGYIDRKVFGDSHIYGHPTCKEIYNTVVPYDPEGLLGTLTSCFICFLGLQAGKILFIYKDWGLIAGILCKFSKDDGWIPINKNLWSLSFVVALSGMAFILLLVCYLLIDVYKVWSGAPFYYPGMNSIVLYVGHELLSGRFPVAFDVAKTHGAQLAMNLWGSCLWVIVAYYLYLKGIFISV</sequence>
<gene>
    <name evidence="4" type="ORF">BaRGS_00010270</name>
</gene>
<dbReference type="PROSITE" id="PS51257">
    <property type="entry name" value="PROKAR_LIPOPROTEIN"/>
    <property type="match status" value="1"/>
</dbReference>
<dbReference type="Proteomes" id="UP001519460">
    <property type="component" value="Unassembled WGS sequence"/>
</dbReference>
<feature type="transmembrane region" description="Helical" evidence="2">
    <location>
        <begin position="156"/>
        <end position="175"/>
    </location>
</feature>
<proteinExistence type="predicted"/>
<keyword evidence="3" id="KW-0732">Signal</keyword>